<accession>B4LZ70</accession>
<dbReference type="HOGENOM" id="CLU_015961_2_0_1"/>
<protein>
    <submittedName>
        <fullName evidence="12">Uncharacterized protein</fullName>
        <ecNumber evidence="12">2.7.7.-</ecNumber>
    </submittedName>
</protein>
<dbReference type="EC" id="2.7.7.-" evidence="12"/>
<evidence type="ECO:0000256" key="1">
    <source>
        <dbReference type="ARBA" id="ARBA00001946"/>
    </source>
</evidence>
<dbReference type="InterPro" id="IPR032828">
    <property type="entry name" value="PolyA_RNA-bd"/>
</dbReference>
<evidence type="ECO:0000256" key="8">
    <source>
        <dbReference type="ARBA" id="ARBA00022842"/>
    </source>
</evidence>
<dbReference type="GO" id="GO:0001680">
    <property type="term" value="P:tRNA 3'-terminal CCA addition"/>
    <property type="evidence" value="ECO:0007669"/>
    <property type="project" value="TreeGrafter"/>
</dbReference>
<keyword evidence="3 9" id="KW-0808">Transferase</keyword>
<keyword evidence="8" id="KW-0460">Magnesium</keyword>
<keyword evidence="4" id="KW-0819">tRNA processing</keyword>
<dbReference type="GO" id="GO:0000049">
    <property type="term" value="F:tRNA binding"/>
    <property type="evidence" value="ECO:0007669"/>
    <property type="project" value="TreeGrafter"/>
</dbReference>
<feature type="domain" description="Poly A polymerase head" evidence="10">
    <location>
        <begin position="101"/>
        <end position="224"/>
    </location>
</feature>
<evidence type="ECO:0000256" key="3">
    <source>
        <dbReference type="ARBA" id="ARBA00022679"/>
    </source>
</evidence>
<dbReference type="STRING" id="7244.B4LZ70"/>
<keyword evidence="13" id="KW-1185">Reference proteome</keyword>
<dbReference type="Proteomes" id="UP000008792">
    <property type="component" value="Unassembled WGS sequence"/>
</dbReference>
<evidence type="ECO:0000259" key="10">
    <source>
        <dbReference type="Pfam" id="PF01743"/>
    </source>
</evidence>
<dbReference type="GO" id="GO:0016779">
    <property type="term" value="F:nucleotidyltransferase activity"/>
    <property type="evidence" value="ECO:0007669"/>
    <property type="project" value="UniProtKB-KW"/>
</dbReference>
<feature type="domain" description="tRNA nucleotidyltransferase/poly(A) polymerase RNA and SrmB- binding" evidence="11">
    <location>
        <begin position="259"/>
        <end position="309"/>
    </location>
</feature>
<dbReference type="Pfam" id="PF12627">
    <property type="entry name" value="PolyA_pol_RNAbd"/>
    <property type="match status" value="1"/>
</dbReference>
<dbReference type="InterPro" id="IPR050264">
    <property type="entry name" value="Bact_CCA-adding_enz_type3_sf"/>
</dbReference>
<dbReference type="GO" id="GO:1990180">
    <property type="term" value="P:mitochondrial tRNA 3'-end processing"/>
    <property type="evidence" value="ECO:0007669"/>
    <property type="project" value="TreeGrafter"/>
</dbReference>
<name>B4LZ70_DROVI</name>
<dbReference type="PANTHER" id="PTHR46173:SF1">
    <property type="entry name" value="CCA TRNA NUCLEOTIDYLTRANSFERASE 1, MITOCHONDRIAL"/>
    <property type="match status" value="1"/>
</dbReference>
<dbReference type="InterPro" id="IPR002646">
    <property type="entry name" value="PolA_pol_head_dom"/>
</dbReference>
<evidence type="ECO:0000256" key="4">
    <source>
        <dbReference type="ARBA" id="ARBA00022694"/>
    </source>
</evidence>
<comment type="similarity">
    <text evidence="2 9">Belongs to the tRNA nucleotidyltransferase/poly(A) polymerase family.</text>
</comment>
<dbReference type="Gene3D" id="3.30.460.10">
    <property type="entry name" value="Beta Polymerase, domain 2"/>
    <property type="match status" value="1"/>
</dbReference>
<dbReference type="SUPFAM" id="SSF81301">
    <property type="entry name" value="Nucleotidyltransferase"/>
    <property type="match status" value="1"/>
</dbReference>
<evidence type="ECO:0000256" key="2">
    <source>
        <dbReference type="ARBA" id="ARBA00007265"/>
    </source>
</evidence>
<dbReference type="CDD" id="cd05398">
    <property type="entry name" value="NT_ClassII-CCAase"/>
    <property type="match status" value="1"/>
</dbReference>
<comment type="cofactor">
    <cofactor evidence="1">
        <name>Mg(2+)</name>
        <dbReference type="ChEBI" id="CHEBI:18420"/>
    </cofactor>
</comment>
<evidence type="ECO:0000256" key="7">
    <source>
        <dbReference type="ARBA" id="ARBA00022741"/>
    </source>
</evidence>
<dbReference type="AlphaFoldDB" id="B4LZ70"/>
<evidence type="ECO:0000313" key="13">
    <source>
        <dbReference type="Proteomes" id="UP000008792"/>
    </source>
</evidence>
<organism evidence="12 13">
    <name type="scientific">Drosophila virilis</name>
    <name type="common">Fruit fly</name>
    <dbReference type="NCBI Taxonomy" id="7244"/>
    <lineage>
        <taxon>Eukaryota</taxon>
        <taxon>Metazoa</taxon>
        <taxon>Ecdysozoa</taxon>
        <taxon>Arthropoda</taxon>
        <taxon>Hexapoda</taxon>
        <taxon>Insecta</taxon>
        <taxon>Pterygota</taxon>
        <taxon>Neoptera</taxon>
        <taxon>Endopterygota</taxon>
        <taxon>Diptera</taxon>
        <taxon>Brachycera</taxon>
        <taxon>Muscomorpha</taxon>
        <taxon>Ephydroidea</taxon>
        <taxon>Drosophilidae</taxon>
        <taxon>Drosophila</taxon>
    </lineage>
</organism>
<evidence type="ECO:0000313" key="12">
    <source>
        <dbReference type="EMBL" id="EDW67077.2"/>
    </source>
</evidence>
<dbReference type="GO" id="GO:0005739">
    <property type="term" value="C:mitochondrion"/>
    <property type="evidence" value="ECO:0007669"/>
    <property type="project" value="TreeGrafter"/>
</dbReference>
<dbReference type="SMR" id="B4LZ70"/>
<dbReference type="GO" id="GO:0046872">
    <property type="term" value="F:metal ion binding"/>
    <property type="evidence" value="ECO:0007669"/>
    <property type="project" value="UniProtKB-KW"/>
</dbReference>
<dbReference type="Pfam" id="PF01743">
    <property type="entry name" value="PolyA_pol"/>
    <property type="match status" value="1"/>
</dbReference>
<dbReference type="eggNOG" id="KOG2159">
    <property type="taxonomic scope" value="Eukaryota"/>
</dbReference>
<dbReference type="InterPro" id="IPR043519">
    <property type="entry name" value="NT_sf"/>
</dbReference>
<keyword evidence="9" id="KW-0694">RNA-binding</keyword>
<dbReference type="FunCoup" id="B4LZ70">
    <property type="interactions" value="2404"/>
</dbReference>
<evidence type="ECO:0000256" key="5">
    <source>
        <dbReference type="ARBA" id="ARBA00022695"/>
    </source>
</evidence>
<keyword evidence="6" id="KW-0479">Metal-binding</keyword>
<keyword evidence="5 12" id="KW-0548">Nucleotidyltransferase</keyword>
<evidence type="ECO:0000256" key="6">
    <source>
        <dbReference type="ARBA" id="ARBA00022723"/>
    </source>
</evidence>
<dbReference type="KEGG" id="dvi:6629647"/>
<sequence>MHGVHYFTKTLIVPRVTAFIAASCIQRTSHLRTSAGRMASPPKIAKTTTELSADIIAQLGKPPRMRENPAFKKVDSEEFHSIFTPELKALVALFKKYNYELRIAGGAVRDILMNIKPKDIDFATTATPDQMKEMFTKEEVRMINAKGEKHGTITPRIHNKENFEVTTLRIDVRTDGRHADVVFTTDWQLDANRRDLTINSMFLGFDGTVYDYFYGYDDVQQRRVVFVGDADVRIKEDYLRILRYFRFYGRISADAQSHDKPTLAAIKANAAGLSRISGERIWAELQKIVVGNFGLELMLEMHNCDLLEQCGLPTQPNIAEFKRLCGDLKRFEQPHYPILYLTALLHTVEQAMKLHERLKLSAYERDLALFITQQRQRVDSDYNTLRDYQKLCLQPYAKRDYVEQLLKYANKLELYNQLKAWQTPNLPINGNTLKGYGLVGKRMGLVLSELRLLWADSDFTLTSEQLLESLPAILERLQSPPGSPNKKQRTQYLLCHP</sequence>
<proteinExistence type="inferred from homology"/>
<evidence type="ECO:0000256" key="9">
    <source>
        <dbReference type="RuleBase" id="RU003953"/>
    </source>
</evidence>
<evidence type="ECO:0000259" key="11">
    <source>
        <dbReference type="Pfam" id="PF12627"/>
    </source>
</evidence>
<gene>
    <name evidence="12" type="primary">Dvir\GJ23286</name>
    <name evidence="12" type="ORF">Dvir_GJ23286</name>
</gene>
<dbReference type="GO" id="GO:0000166">
    <property type="term" value="F:nucleotide binding"/>
    <property type="evidence" value="ECO:0007669"/>
    <property type="project" value="UniProtKB-KW"/>
</dbReference>
<dbReference type="InParanoid" id="B4LZ70"/>
<dbReference type="OrthoDB" id="445712at2759"/>
<dbReference type="PANTHER" id="PTHR46173">
    <property type="entry name" value="CCA TRNA NUCLEOTIDYLTRANSFERASE 1, MITOCHONDRIAL"/>
    <property type="match status" value="1"/>
</dbReference>
<dbReference type="EMBL" id="CH940650">
    <property type="protein sequence ID" value="EDW67077.2"/>
    <property type="molecule type" value="Genomic_DNA"/>
</dbReference>
<keyword evidence="7" id="KW-0547">Nucleotide-binding</keyword>
<dbReference type="Gene3D" id="1.10.3090.10">
    <property type="entry name" value="cca-adding enzyme, domain 2"/>
    <property type="match status" value="1"/>
</dbReference>
<reference evidence="12 13" key="1">
    <citation type="journal article" date="2007" name="Nature">
        <title>Evolution of genes and genomes on the Drosophila phylogeny.</title>
        <authorList>
            <consortium name="Drosophila 12 Genomes Consortium"/>
            <person name="Clark A.G."/>
            <person name="Eisen M.B."/>
            <person name="Smith D.R."/>
            <person name="Bergman C.M."/>
            <person name="Oliver B."/>
            <person name="Markow T.A."/>
            <person name="Kaufman T.C."/>
            <person name="Kellis M."/>
            <person name="Gelbart W."/>
            <person name="Iyer V.N."/>
            <person name="Pollard D.A."/>
            <person name="Sackton T.B."/>
            <person name="Larracuente A.M."/>
            <person name="Singh N.D."/>
            <person name="Abad J.P."/>
            <person name="Abt D.N."/>
            <person name="Adryan B."/>
            <person name="Aguade M."/>
            <person name="Akashi H."/>
            <person name="Anderson W.W."/>
            <person name="Aquadro C.F."/>
            <person name="Ardell D.H."/>
            <person name="Arguello R."/>
            <person name="Artieri C.G."/>
            <person name="Barbash D.A."/>
            <person name="Barker D."/>
            <person name="Barsanti P."/>
            <person name="Batterham P."/>
            <person name="Batzoglou S."/>
            <person name="Begun D."/>
            <person name="Bhutkar A."/>
            <person name="Blanco E."/>
            <person name="Bosak S.A."/>
            <person name="Bradley R.K."/>
            <person name="Brand A.D."/>
            <person name="Brent M.R."/>
            <person name="Brooks A.N."/>
            <person name="Brown R.H."/>
            <person name="Butlin R.K."/>
            <person name="Caggese C."/>
            <person name="Calvi B.R."/>
            <person name="Bernardo de Carvalho A."/>
            <person name="Caspi A."/>
            <person name="Castrezana S."/>
            <person name="Celniker S.E."/>
            <person name="Chang J.L."/>
            <person name="Chapple C."/>
            <person name="Chatterji S."/>
            <person name="Chinwalla A."/>
            <person name="Civetta A."/>
            <person name="Clifton S.W."/>
            <person name="Comeron J.M."/>
            <person name="Costello J.C."/>
            <person name="Coyne J.A."/>
            <person name="Daub J."/>
            <person name="David R.G."/>
            <person name="Delcher A.L."/>
            <person name="Delehaunty K."/>
            <person name="Do C.B."/>
            <person name="Ebling H."/>
            <person name="Edwards K."/>
            <person name="Eickbush T."/>
            <person name="Evans J.D."/>
            <person name="Filipski A."/>
            <person name="Findeiss S."/>
            <person name="Freyhult E."/>
            <person name="Fulton L."/>
            <person name="Fulton R."/>
            <person name="Garcia A.C."/>
            <person name="Gardiner A."/>
            <person name="Garfield D.A."/>
            <person name="Garvin B.E."/>
            <person name="Gibson G."/>
            <person name="Gilbert D."/>
            <person name="Gnerre S."/>
            <person name="Godfrey J."/>
            <person name="Good R."/>
            <person name="Gotea V."/>
            <person name="Gravely B."/>
            <person name="Greenberg A.J."/>
            <person name="Griffiths-Jones S."/>
            <person name="Gross S."/>
            <person name="Guigo R."/>
            <person name="Gustafson E.A."/>
            <person name="Haerty W."/>
            <person name="Hahn M.W."/>
            <person name="Halligan D.L."/>
            <person name="Halpern A.L."/>
            <person name="Halter G.M."/>
            <person name="Han M.V."/>
            <person name="Heger A."/>
            <person name="Hillier L."/>
            <person name="Hinrichs A.S."/>
            <person name="Holmes I."/>
            <person name="Hoskins R.A."/>
            <person name="Hubisz M.J."/>
            <person name="Hultmark D."/>
            <person name="Huntley M.A."/>
            <person name="Jaffe D.B."/>
            <person name="Jagadeeshan S."/>
            <person name="Jeck W.R."/>
            <person name="Johnson J."/>
            <person name="Jones C.D."/>
            <person name="Jordan W.C."/>
            <person name="Karpen G.H."/>
            <person name="Kataoka E."/>
            <person name="Keightley P.D."/>
            <person name="Kheradpour P."/>
            <person name="Kirkness E.F."/>
            <person name="Koerich L.B."/>
            <person name="Kristiansen K."/>
            <person name="Kudrna D."/>
            <person name="Kulathinal R.J."/>
            <person name="Kumar S."/>
            <person name="Kwok R."/>
            <person name="Lander E."/>
            <person name="Langley C.H."/>
            <person name="Lapoint R."/>
            <person name="Lazzaro B.P."/>
            <person name="Lee S.J."/>
            <person name="Levesque L."/>
            <person name="Li R."/>
            <person name="Lin C.F."/>
            <person name="Lin M.F."/>
            <person name="Lindblad-Toh K."/>
            <person name="Llopart A."/>
            <person name="Long M."/>
            <person name="Low L."/>
            <person name="Lozovsky E."/>
            <person name="Lu J."/>
            <person name="Luo M."/>
            <person name="Machado C.A."/>
            <person name="Makalowski W."/>
            <person name="Marzo M."/>
            <person name="Matsuda M."/>
            <person name="Matzkin L."/>
            <person name="McAllister B."/>
            <person name="McBride C.S."/>
            <person name="McKernan B."/>
            <person name="McKernan K."/>
            <person name="Mendez-Lago M."/>
            <person name="Minx P."/>
            <person name="Mollenhauer M.U."/>
            <person name="Montooth K."/>
            <person name="Mount S.M."/>
            <person name="Mu X."/>
            <person name="Myers E."/>
            <person name="Negre B."/>
            <person name="Newfeld S."/>
            <person name="Nielsen R."/>
            <person name="Noor M.A."/>
            <person name="O'Grady P."/>
            <person name="Pachter L."/>
            <person name="Papaceit M."/>
            <person name="Parisi M.J."/>
            <person name="Parisi M."/>
            <person name="Parts L."/>
            <person name="Pedersen J.S."/>
            <person name="Pesole G."/>
            <person name="Phillippy A.M."/>
            <person name="Ponting C.P."/>
            <person name="Pop M."/>
            <person name="Porcelli D."/>
            <person name="Powell J.R."/>
            <person name="Prohaska S."/>
            <person name="Pruitt K."/>
            <person name="Puig M."/>
            <person name="Quesneville H."/>
            <person name="Ram K.R."/>
            <person name="Rand D."/>
            <person name="Rasmussen M.D."/>
            <person name="Reed L.K."/>
            <person name="Reenan R."/>
            <person name="Reily A."/>
            <person name="Remington K.A."/>
            <person name="Rieger T.T."/>
            <person name="Ritchie M.G."/>
            <person name="Robin C."/>
            <person name="Rogers Y.H."/>
            <person name="Rohde C."/>
            <person name="Rozas J."/>
            <person name="Rubenfield M.J."/>
            <person name="Ruiz A."/>
            <person name="Russo S."/>
            <person name="Salzberg S.L."/>
            <person name="Sanchez-Gracia A."/>
            <person name="Saranga D.J."/>
            <person name="Sato H."/>
            <person name="Schaeffer S.W."/>
            <person name="Schatz M.C."/>
            <person name="Schlenke T."/>
            <person name="Schwartz R."/>
            <person name="Segarra C."/>
            <person name="Singh R.S."/>
            <person name="Sirot L."/>
            <person name="Sirota M."/>
            <person name="Sisneros N.B."/>
            <person name="Smith C.D."/>
            <person name="Smith T.F."/>
            <person name="Spieth J."/>
            <person name="Stage D.E."/>
            <person name="Stark A."/>
            <person name="Stephan W."/>
            <person name="Strausberg R.L."/>
            <person name="Strempel S."/>
            <person name="Sturgill D."/>
            <person name="Sutton G."/>
            <person name="Sutton G.G."/>
            <person name="Tao W."/>
            <person name="Teichmann S."/>
            <person name="Tobari Y.N."/>
            <person name="Tomimura Y."/>
            <person name="Tsolas J.M."/>
            <person name="Valente V.L."/>
            <person name="Venter E."/>
            <person name="Venter J.C."/>
            <person name="Vicario S."/>
            <person name="Vieira F.G."/>
            <person name="Vilella A.J."/>
            <person name="Villasante A."/>
            <person name="Walenz B."/>
            <person name="Wang J."/>
            <person name="Wasserman M."/>
            <person name="Watts T."/>
            <person name="Wilson D."/>
            <person name="Wilson R.K."/>
            <person name="Wing R.A."/>
            <person name="Wolfner M.F."/>
            <person name="Wong A."/>
            <person name="Wong G.K."/>
            <person name="Wu C.I."/>
            <person name="Wu G."/>
            <person name="Yamamoto D."/>
            <person name="Yang H.P."/>
            <person name="Yang S.P."/>
            <person name="Yorke J.A."/>
            <person name="Yoshida K."/>
            <person name="Zdobnov E."/>
            <person name="Zhang P."/>
            <person name="Zhang Y."/>
            <person name="Zimin A.V."/>
            <person name="Baldwin J."/>
            <person name="Abdouelleil A."/>
            <person name="Abdulkadir J."/>
            <person name="Abebe A."/>
            <person name="Abera B."/>
            <person name="Abreu J."/>
            <person name="Acer S.C."/>
            <person name="Aftuck L."/>
            <person name="Alexander A."/>
            <person name="An P."/>
            <person name="Anderson E."/>
            <person name="Anderson S."/>
            <person name="Arachi H."/>
            <person name="Azer M."/>
            <person name="Bachantsang P."/>
            <person name="Barry A."/>
            <person name="Bayul T."/>
            <person name="Berlin A."/>
            <person name="Bessette D."/>
            <person name="Bloom T."/>
            <person name="Blye J."/>
            <person name="Boguslavskiy L."/>
            <person name="Bonnet C."/>
            <person name="Boukhgalter B."/>
            <person name="Bourzgui I."/>
            <person name="Brown A."/>
            <person name="Cahill P."/>
            <person name="Channer S."/>
            <person name="Cheshatsang Y."/>
            <person name="Chuda L."/>
            <person name="Citroen M."/>
            <person name="Collymore A."/>
            <person name="Cooke P."/>
            <person name="Costello M."/>
            <person name="D'Aco K."/>
            <person name="Daza R."/>
            <person name="De Haan G."/>
            <person name="DeGray S."/>
            <person name="DeMaso C."/>
            <person name="Dhargay N."/>
            <person name="Dooley K."/>
            <person name="Dooley E."/>
            <person name="Doricent M."/>
            <person name="Dorje P."/>
            <person name="Dorjee K."/>
            <person name="Dupes A."/>
            <person name="Elong R."/>
            <person name="Falk J."/>
            <person name="Farina A."/>
            <person name="Faro S."/>
            <person name="Ferguson D."/>
            <person name="Fisher S."/>
            <person name="Foley C.D."/>
            <person name="Franke A."/>
            <person name="Friedrich D."/>
            <person name="Gadbois L."/>
            <person name="Gearin G."/>
            <person name="Gearin C.R."/>
            <person name="Giannoukos G."/>
            <person name="Goode T."/>
            <person name="Graham J."/>
            <person name="Grandbois E."/>
            <person name="Grewal S."/>
            <person name="Gyaltsen K."/>
            <person name="Hafez N."/>
            <person name="Hagos B."/>
            <person name="Hall J."/>
            <person name="Henson C."/>
            <person name="Hollinger A."/>
            <person name="Honan T."/>
            <person name="Huard M.D."/>
            <person name="Hughes L."/>
            <person name="Hurhula B."/>
            <person name="Husby M.E."/>
            <person name="Kamat A."/>
            <person name="Kanga B."/>
            <person name="Kashin S."/>
            <person name="Khazanovich D."/>
            <person name="Kisner P."/>
            <person name="Lance K."/>
            <person name="Lara M."/>
            <person name="Lee W."/>
            <person name="Lennon N."/>
            <person name="Letendre F."/>
            <person name="LeVine R."/>
            <person name="Lipovsky A."/>
            <person name="Liu X."/>
            <person name="Liu J."/>
            <person name="Liu S."/>
            <person name="Lokyitsang T."/>
            <person name="Lokyitsang Y."/>
            <person name="Lubonja R."/>
            <person name="Lui A."/>
            <person name="MacDonald P."/>
            <person name="Magnisalis V."/>
            <person name="Maru K."/>
            <person name="Matthews C."/>
            <person name="McCusker W."/>
            <person name="McDonough S."/>
            <person name="Mehta T."/>
            <person name="Meldrim J."/>
            <person name="Meneus L."/>
            <person name="Mihai O."/>
            <person name="Mihalev A."/>
            <person name="Mihova T."/>
            <person name="Mittelman R."/>
            <person name="Mlenga V."/>
            <person name="Montmayeur A."/>
            <person name="Mulrain L."/>
            <person name="Navidi A."/>
            <person name="Naylor J."/>
            <person name="Negash T."/>
            <person name="Nguyen T."/>
            <person name="Nguyen N."/>
            <person name="Nicol R."/>
            <person name="Norbu C."/>
            <person name="Norbu N."/>
            <person name="Novod N."/>
            <person name="O'Neill B."/>
            <person name="Osman S."/>
            <person name="Markiewicz E."/>
            <person name="Oyono O.L."/>
            <person name="Patti C."/>
            <person name="Phunkhang P."/>
            <person name="Pierre F."/>
            <person name="Priest M."/>
            <person name="Raghuraman S."/>
            <person name="Rege F."/>
            <person name="Reyes R."/>
            <person name="Rise C."/>
            <person name="Rogov P."/>
            <person name="Ross K."/>
            <person name="Ryan E."/>
            <person name="Settipalli S."/>
            <person name="Shea T."/>
            <person name="Sherpa N."/>
            <person name="Shi L."/>
            <person name="Shih D."/>
            <person name="Sparrow T."/>
            <person name="Spaulding J."/>
            <person name="Stalker J."/>
            <person name="Stange-Thomann N."/>
            <person name="Stavropoulos S."/>
            <person name="Stone C."/>
            <person name="Strader C."/>
            <person name="Tesfaye S."/>
            <person name="Thomson T."/>
            <person name="Thoulutsang Y."/>
            <person name="Thoulutsang D."/>
            <person name="Topham K."/>
            <person name="Topping I."/>
            <person name="Tsamla T."/>
            <person name="Vassiliev H."/>
            <person name="Vo A."/>
            <person name="Wangchuk T."/>
            <person name="Wangdi T."/>
            <person name="Weiand M."/>
            <person name="Wilkinson J."/>
            <person name="Wilson A."/>
            <person name="Yadav S."/>
            <person name="Young G."/>
            <person name="Yu Q."/>
            <person name="Zembek L."/>
            <person name="Zhong D."/>
            <person name="Zimmer A."/>
            <person name="Zwirko Z."/>
            <person name="Jaffe D.B."/>
            <person name="Alvarez P."/>
            <person name="Brockman W."/>
            <person name="Butler J."/>
            <person name="Chin C."/>
            <person name="Gnerre S."/>
            <person name="Grabherr M."/>
            <person name="Kleber M."/>
            <person name="Mauceli E."/>
            <person name="MacCallum I."/>
        </authorList>
    </citation>
    <scope>NUCLEOTIDE SEQUENCE [LARGE SCALE GENOMIC DNA]</scope>
    <source>
        <strain evidence="13">Tucson 15010-1051.87</strain>
    </source>
</reference>
<dbReference type="SUPFAM" id="SSF81891">
    <property type="entry name" value="Poly A polymerase C-terminal region-like"/>
    <property type="match status" value="1"/>
</dbReference>